<dbReference type="Proteomes" id="UP000319525">
    <property type="component" value="Unassembled WGS sequence"/>
</dbReference>
<name>A0A4Y3QH08_MICTE</name>
<dbReference type="AlphaFoldDB" id="A0A4Y3QH08"/>
<accession>A0A4Y3QH08</accession>
<gene>
    <name evidence="2" type="ORF">MTE01_02020</name>
</gene>
<organism evidence="2 3">
    <name type="scientific">Microbacterium testaceum</name>
    <name type="common">Aureobacterium testaceum</name>
    <name type="synonym">Brevibacterium testaceum</name>
    <dbReference type="NCBI Taxonomy" id="2033"/>
    <lineage>
        <taxon>Bacteria</taxon>
        <taxon>Bacillati</taxon>
        <taxon>Actinomycetota</taxon>
        <taxon>Actinomycetes</taxon>
        <taxon>Micrococcales</taxon>
        <taxon>Microbacteriaceae</taxon>
        <taxon>Microbacterium</taxon>
    </lineage>
</organism>
<dbReference type="Pfam" id="PF16169">
    <property type="entry name" value="DUF4872"/>
    <property type="match status" value="1"/>
</dbReference>
<feature type="domain" description="DUF4872" evidence="1">
    <location>
        <begin position="187"/>
        <end position="340"/>
    </location>
</feature>
<evidence type="ECO:0000259" key="1">
    <source>
        <dbReference type="Pfam" id="PF16169"/>
    </source>
</evidence>
<dbReference type="OrthoDB" id="5124614at2"/>
<dbReference type="InterPro" id="IPR032369">
    <property type="entry name" value="DUF4872"/>
</dbReference>
<sequence length="352" mass="38562">MKLTPRTQWPDPYLRGSHCFSTMIRNAFLGTEFVFDEELAYVIGGGLGLLFHRDGDAYYINSRIHDLEHFFARRTGSRIEFVSHATADAMLARTREWADAGTLPYLYCEARELSTFRGVLPWEEVHAFGEHALPVRSVSAAGSLLVNDYLWAHPIEMDAEEVATAAAMPSDGAISMACPARRFAVGRLIPPEHVPDVREVLALSLVESAELFLNPANNSQGERALKAFERELASMPDTVTPLVMQVELVSMATTLEKIGSGGGAGRHLFARGLRAASTHLDNGRLAAIATEYAALGGRWRALARGMRAHAAQQDPRVGWASVITAVREIRRREVIAVTELLRVSSALLGEAA</sequence>
<reference evidence="2 3" key="1">
    <citation type="submission" date="2019-06" db="EMBL/GenBank/DDBJ databases">
        <title>Whole genome shotgun sequence of Microbacterium testaceum NBRC 12675.</title>
        <authorList>
            <person name="Hosoyama A."/>
            <person name="Uohara A."/>
            <person name="Ohji S."/>
            <person name="Ichikawa N."/>
        </authorList>
    </citation>
    <scope>NUCLEOTIDE SEQUENCE [LARGE SCALE GENOMIC DNA]</scope>
    <source>
        <strain evidence="2 3">NBRC 12675</strain>
    </source>
</reference>
<proteinExistence type="predicted"/>
<comment type="caution">
    <text evidence="2">The sequence shown here is derived from an EMBL/GenBank/DDBJ whole genome shotgun (WGS) entry which is preliminary data.</text>
</comment>
<protein>
    <recommendedName>
        <fullName evidence="1">DUF4872 domain-containing protein</fullName>
    </recommendedName>
</protein>
<dbReference type="EMBL" id="BJML01000001">
    <property type="protein sequence ID" value="GEB44257.1"/>
    <property type="molecule type" value="Genomic_DNA"/>
</dbReference>
<evidence type="ECO:0000313" key="2">
    <source>
        <dbReference type="EMBL" id="GEB44257.1"/>
    </source>
</evidence>
<evidence type="ECO:0000313" key="3">
    <source>
        <dbReference type="Proteomes" id="UP000319525"/>
    </source>
</evidence>